<evidence type="ECO:0000259" key="2">
    <source>
        <dbReference type="Pfam" id="PF03551"/>
    </source>
</evidence>
<feature type="domain" description="Transcription regulator PadR N-terminal" evidence="2">
    <location>
        <begin position="7"/>
        <end position="80"/>
    </location>
</feature>
<sequence>MTVPMAMLALLDTGPAHGFVLKRRYDGLLGHERELRYGQVYATLSRLERDGLAAGVGVEPGAGADRKVYAITPGGVAELDRWLTTPNLPGGRPSELFTRVVLALASGREVTGILDAQRDVYLVRMRELTAARRAGDAVDRLAGDYETAHLEADLRWIEVAGARLGDLRRDVAEALGAPAAGAHPEAPAGDDGGAR</sequence>
<proteinExistence type="predicted"/>
<dbReference type="RefSeq" id="WP_353707001.1">
    <property type="nucleotide sequence ID" value="NZ_CP159290.1"/>
</dbReference>
<organism evidence="3">
    <name type="scientific">Cellulosimicrobium sp. ES-005</name>
    <dbReference type="NCBI Taxonomy" id="3163031"/>
    <lineage>
        <taxon>Bacteria</taxon>
        <taxon>Bacillati</taxon>
        <taxon>Actinomycetota</taxon>
        <taxon>Actinomycetes</taxon>
        <taxon>Micrococcales</taxon>
        <taxon>Promicromonosporaceae</taxon>
        <taxon>Cellulosimicrobium</taxon>
    </lineage>
</organism>
<reference evidence="3" key="1">
    <citation type="submission" date="2024-06" db="EMBL/GenBank/DDBJ databases">
        <title>Complete genome sequence of the cellulolytic actinobacterium, Cellulosimicrobium ES-005.</title>
        <authorList>
            <person name="Matthews C.T."/>
            <person name="Underwood K.D."/>
            <person name="Ghanchi K.M."/>
            <person name="Fields S.D."/>
            <person name="Gardner S.G."/>
        </authorList>
    </citation>
    <scope>NUCLEOTIDE SEQUENCE</scope>
    <source>
        <strain evidence="3">ES-005</strain>
    </source>
</reference>
<dbReference type="PANTHER" id="PTHR43252:SF6">
    <property type="entry name" value="NEGATIVE TRANSCRIPTION REGULATOR PADR"/>
    <property type="match status" value="1"/>
</dbReference>
<dbReference type="EMBL" id="CP159290">
    <property type="protein sequence ID" value="XCH28488.1"/>
    <property type="molecule type" value="Genomic_DNA"/>
</dbReference>
<evidence type="ECO:0000313" key="3">
    <source>
        <dbReference type="EMBL" id="XCH28488.1"/>
    </source>
</evidence>
<gene>
    <name evidence="3" type="ORF">ABRQ22_12855</name>
</gene>
<name>A0AAU8FV30_9MICO</name>
<protein>
    <submittedName>
        <fullName evidence="3">PadR family transcriptional regulator</fullName>
    </submittedName>
</protein>
<dbReference type="AlphaFoldDB" id="A0AAU8FV30"/>
<dbReference type="InterPro" id="IPR036388">
    <property type="entry name" value="WH-like_DNA-bd_sf"/>
</dbReference>
<accession>A0AAU8FV30</accession>
<feature type="region of interest" description="Disordered" evidence="1">
    <location>
        <begin position="176"/>
        <end position="195"/>
    </location>
</feature>
<dbReference type="PANTHER" id="PTHR43252">
    <property type="entry name" value="TRANSCRIPTIONAL REGULATOR YQJI"/>
    <property type="match status" value="1"/>
</dbReference>
<dbReference type="SUPFAM" id="SSF46785">
    <property type="entry name" value="Winged helix' DNA-binding domain"/>
    <property type="match status" value="1"/>
</dbReference>
<dbReference type="Pfam" id="PF03551">
    <property type="entry name" value="PadR"/>
    <property type="match status" value="1"/>
</dbReference>
<feature type="compositionally biased region" description="Low complexity" evidence="1">
    <location>
        <begin position="176"/>
        <end position="189"/>
    </location>
</feature>
<evidence type="ECO:0000256" key="1">
    <source>
        <dbReference type="SAM" id="MobiDB-lite"/>
    </source>
</evidence>
<dbReference type="InterPro" id="IPR005149">
    <property type="entry name" value="Tscrpt_reg_PadR_N"/>
</dbReference>
<dbReference type="Gene3D" id="1.10.10.10">
    <property type="entry name" value="Winged helix-like DNA-binding domain superfamily/Winged helix DNA-binding domain"/>
    <property type="match status" value="1"/>
</dbReference>
<dbReference type="InterPro" id="IPR036390">
    <property type="entry name" value="WH_DNA-bd_sf"/>
</dbReference>